<sequence length="81" mass="8128">MARDYDHLFKLLIIGDSARALPGAARGGLGAAGGRGGAGPHGAGGRGCPAGLRAAPRGGWGAGRRGRARRVQSPRLPLLHV</sequence>
<proteinExistence type="predicted"/>
<comment type="caution">
    <text evidence="2">The sequence shown here is derived from an EMBL/GenBank/DDBJ whole genome shotgun (WGS) entry which is preliminary data.</text>
</comment>
<evidence type="ECO:0000256" key="1">
    <source>
        <dbReference type="SAM" id="MobiDB-lite"/>
    </source>
</evidence>
<reference evidence="2 3" key="1">
    <citation type="submission" date="2023-05" db="EMBL/GenBank/DDBJ databases">
        <title>B98-5 Cell Line De Novo Hybrid Assembly: An Optical Mapping Approach.</title>
        <authorList>
            <person name="Kananen K."/>
            <person name="Auerbach J.A."/>
            <person name="Kautto E."/>
            <person name="Blachly J.S."/>
        </authorList>
    </citation>
    <scope>NUCLEOTIDE SEQUENCE [LARGE SCALE GENOMIC DNA]</scope>
    <source>
        <strain evidence="2">B95-8</strain>
        <tissue evidence="2">Cell line</tissue>
    </source>
</reference>
<feature type="region of interest" description="Disordered" evidence="1">
    <location>
        <begin position="30"/>
        <end position="81"/>
    </location>
</feature>
<keyword evidence="3" id="KW-1185">Reference proteome</keyword>
<evidence type="ECO:0000313" key="3">
    <source>
        <dbReference type="Proteomes" id="UP001266305"/>
    </source>
</evidence>
<name>A0ABQ9V0A9_SAGOE</name>
<dbReference type="EMBL" id="JASSZA010000009">
    <property type="protein sequence ID" value="KAK2102740.1"/>
    <property type="molecule type" value="Genomic_DNA"/>
</dbReference>
<feature type="compositionally biased region" description="Gly residues" evidence="1">
    <location>
        <begin position="30"/>
        <end position="48"/>
    </location>
</feature>
<evidence type="ECO:0000313" key="2">
    <source>
        <dbReference type="EMBL" id="KAK2102740.1"/>
    </source>
</evidence>
<gene>
    <name evidence="2" type="ORF">P7K49_020407</name>
</gene>
<dbReference type="Proteomes" id="UP001266305">
    <property type="component" value="Unassembled WGS sequence"/>
</dbReference>
<accession>A0ABQ9V0A9</accession>
<protein>
    <submittedName>
        <fullName evidence="2">Uncharacterized protein</fullName>
    </submittedName>
</protein>
<organism evidence="2 3">
    <name type="scientific">Saguinus oedipus</name>
    <name type="common">Cotton-top tamarin</name>
    <name type="synonym">Oedipomidas oedipus</name>
    <dbReference type="NCBI Taxonomy" id="9490"/>
    <lineage>
        <taxon>Eukaryota</taxon>
        <taxon>Metazoa</taxon>
        <taxon>Chordata</taxon>
        <taxon>Craniata</taxon>
        <taxon>Vertebrata</taxon>
        <taxon>Euteleostomi</taxon>
        <taxon>Mammalia</taxon>
        <taxon>Eutheria</taxon>
        <taxon>Euarchontoglires</taxon>
        <taxon>Primates</taxon>
        <taxon>Haplorrhini</taxon>
        <taxon>Platyrrhini</taxon>
        <taxon>Cebidae</taxon>
        <taxon>Callitrichinae</taxon>
        <taxon>Saguinus</taxon>
    </lineage>
</organism>